<proteinExistence type="predicted"/>
<evidence type="ECO:0000313" key="2">
    <source>
        <dbReference type="Proteomes" id="UP000652761"/>
    </source>
</evidence>
<dbReference type="Proteomes" id="UP000652761">
    <property type="component" value="Unassembled WGS sequence"/>
</dbReference>
<reference evidence="1" key="1">
    <citation type="submission" date="2017-07" db="EMBL/GenBank/DDBJ databases">
        <title>Taro Niue Genome Assembly and Annotation.</title>
        <authorList>
            <person name="Atibalentja N."/>
            <person name="Keating K."/>
            <person name="Fields C.J."/>
        </authorList>
    </citation>
    <scope>NUCLEOTIDE SEQUENCE</scope>
    <source>
        <strain evidence="1">Niue_2</strain>
        <tissue evidence="1">Leaf</tissue>
    </source>
</reference>
<sequence length="169" mass="19221">MLVARIPVYKFTLELPRSALLGRVESAHVNSPAHVATCTRVFPRPAIIKFTAGQIINLFVIRSDLFVTGINIFVTKSLKTRSQLFVTRSDLFVTGINIFITKSLKTRSQLFVTRSDLFVTGINLLSLESNYLSLNHLDMKSVICHQNQPICHQKKHIYHWNQLICHSNS</sequence>
<name>A0A843V2L2_COLES</name>
<gene>
    <name evidence="1" type="ORF">Taro_021499</name>
</gene>
<dbReference type="AlphaFoldDB" id="A0A843V2L2"/>
<comment type="caution">
    <text evidence="1">The sequence shown here is derived from an EMBL/GenBank/DDBJ whole genome shotgun (WGS) entry which is preliminary data.</text>
</comment>
<accession>A0A843V2L2</accession>
<keyword evidence="2" id="KW-1185">Reference proteome</keyword>
<protein>
    <submittedName>
        <fullName evidence="1">Uncharacterized protein</fullName>
    </submittedName>
</protein>
<evidence type="ECO:0000313" key="1">
    <source>
        <dbReference type="EMBL" id="MQL88927.1"/>
    </source>
</evidence>
<dbReference type="EMBL" id="NMUH01001102">
    <property type="protein sequence ID" value="MQL88927.1"/>
    <property type="molecule type" value="Genomic_DNA"/>
</dbReference>
<organism evidence="1 2">
    <name type="scientific">Colocasia esculenta</name>
    <name type="common">Wild taro</name>
    <name type="synonym">Arum esculentum</name>
    <dbReference type="NCBI Taxonomy" id="4460"/>
    <lineage>
        <taxon>Eukaryota</taxon>
        <taxon>Viridiplantae</taxon>
        <taxon>Streptophyta</taxon>
        <taxon>Embryophyta</taxon>
        <taxon>Tracheophyta</taxon>
        <taxon>Spermatophyta</taxon>
        <taxon>Magnoliopsida</taxon>
        <taxon>Liliopsida</taxon>
        <taxon>Araceae</taxon>
        <taxon>Aroideae</taxon>
        <taxon>Colocasieae</taxon>
        <taxon>Colocasia</taxon>
    </lineage>
</organism>